<dbReference type="Gene3D" id="3.30.870.10">
    <property type="entry name" value="Endonuclease Chain A"/>
    <property type="match status" value="2"/>
</dbReference>
<dbReference type="EC" id="2.7.8.-" evidence="12 13"/>
<dbReference type="AlphaFoldDB" id="A0A5C1QIJ1"/>
<keyword evidence="5 12" id="KW-0812">Transmembrane</keyword>
<evidence type="ECO:0000313" key="15">
    <source>
        <dbReference type="EMBL" id="QEN07401.1"/>
    </source>
</evidence>
<dbReference type="PANTHER" id="PTHR21248:SF22">
    <property type="entry name" value="PHOSPHOLIPASE D"/>
    <property type="match status" value="1"/>
</dbReference>
<keyword evidence="16" id="KW-1185">Reference proteome</keyword>
<dbReference type="GO" id="GO:0032049">
    <property type="term" value="P:cardiolipin biosynthetic process"/>
    <property type="evidence" value="ECO:0007669"/>
    <property type="project" value="UniProtKB-UniRule"/>
</dbReference>
<feature type="domain" description="PLD phosphodiesterase" evidence="14">
    <location>
        <begin position="216"/>
        <end position="243"/>
    </location>
</feature>
<gene>
    <name evidence="15" type="primary">cls</name>
    <name evidence="15" type="ORF">EXM22_05125</name>
</gene>
<dbReference type="CDD" id="cd09112">
    <property type="entry name" value="PLDc_CLS_2"/>
    <property type="match status" value="1"/>
</dbReference>
<evidence type="ECO:0000256" key="4">
    <source>
        <dbReference type="ARBA" id="ARBA00022679"/>
    </source>
</evidence>
<evidence type="ECO:0000256" key="3">
    <source>
        <dbReference type="ARBA" id="ARBA00022516"/>
    </source>
</evidence>
<organism evidence="15 16">
    <name type="scientific">Oceanispirochaeta crateris</name>
    <dbReference type="NCBI Taxonomy" id="2518645"/>
    <lineage>
        <taxon>Bacteria</taxon>
        <taxon>Pseudomonadati</taxon>
        <taxon>Spirochaetota</taxon>
        <taxon>Spirochaetia</taxon>
        <taxon>Spirochaetales</taxon>
        <taxon>Spirochaetaceae</taxon>
        <taxon>Oceanispirochaeta</taxon>
    </lineage>
</organism>
<dbReference type="GO" id="GO:0005886">
    <property type="term" value="C:plasma membrane"/>
    <property type="evidence" value="ECO:0007669"/>
    <property type="project" value="UniProtKB-SubCell"/>
</dbReference>
<dbReference type="Proteomes" id="UP000324209">
    <property type="component" value="Chromosome"/>
</dbReference>
<evidence type="ECO:0000256" key="2">
    <source>
        <dbReference type="ARBA" id="ARBA00022475"/>
    </source>
</evidence>
<keyword evidence="3 12" id="KW-0444">Lipid biosynthesis</keyword>
<evidence type="ECO:0000256" key="9">
    <source>
        <dbReference type="ARBA" id="ARBA00023136"/>
    </source>
</evidence>
<feature type="transmembrane region" description="Helical" evidence="12">
    <location>
        <begin position="6"/>
        <end position="24"/>
    </location>
</feature>
<evidence type="ECO:0000313" key="16">
    <source>
        <dbReference type="Proteomes" id="UP000324209"/>
    </source>
</evidence>
<dbReference type="EMBL" id="CP036150">
    <property type="protein sequence ID" value="QEN07401.1"/>
    <property type="molecule type" value="Genomic_DNA"/>
</dbReference>
<dbReference type="OrthoDB" id="9762009at2"/>
<evidence type="ECO:0000256" key="12">
    <source>
        <dbReference type="HAMAP-Rule" id="MF_01916"/>
    </source>
</evidence>
<dbReference type="CDD" id="cd09110">
    <property type="entry name" value="PLDc_CLS_1"/>
    <property type="match status" value="1"/>
</dbReference>
<evidence type="ECO:0000259" key="14">
    <source>
        <dbReference type="SMART" id="SM00155"/>
    </source>
</evidence>
<evidence type="ECO:0000256" key="11">
    <source>
        <dbReference type="ARBA" id="ARBA00023264"/>
    </source>
</evidence>
<evidence type="ECO:0000256" key="13">
    <source>
        <dbReference type="NCBIfam" id="TIGR04265"/>
    </source>
</evidence>
<dbReference type="InterPro" id="IPR027379">
    <property type="entry name" value="CLS_N"/>
</dbReference>
<evidence type="ECO:0000256" key="6">
    <source>
        <dbReference type="ARBA" id="ARBA00022737"/>
    </source>
</evidence>
<dbReference type="HAMAP" id="MF_01916">
    <property type="entry name" value="Cardiolipin_synth_Cls"/>
    <property type="match status" value="1"/>
</dbReference>
<keyword evidence="10 12" id="KW-0594">Phospholipid biosynthesis</keyword>
<dbReference type="InterPro" id="IPR001736">
    <property type="entry name" value="PLipase_D/transphosphatidylase"/>
</dbReference>
<comment type="catalytic activity">
    <reaction evidence="12">
        <text>2 a 1,2-diacyl-sn-glycero-3-phospho-(1'-sn-glycerol) = a cardiolipin + glycerol</text>
        <dbReference type="Rhea" id="RHEA:31451"/>
        <dbReference type="ChEBI" id="CHEBI:17754"/>
        <dbReference type="ChEBI" id="CHEBI:62237"/>
        <dbReference type="ChEBI" id="CHEBI:64716"/>
    </reaction>
</comment>
<keyword evidence="7 12" id="KW-1133">Transmembrane helix</keyword>
<dbReference type="PANTHER" id="PTHR21248">
    <property type="entry name" value="CARDIOLIPIN SYNTHASE"/>
    <property type="match status" value="1"/>
</dbReference>
<dbReference type="RefSeq" id="WP_149485481.1">
    <property type="nucleotide sequence ID" value="NZ_CP036150.1"/>
</dbReference>
<dbReference type="Pfam" id="PF13091">
    <property type="entry name" value="PLDc_2"/>
    <property type="match status" value="2"/>
</dbReference>
<keyword evidence="9 12" id="KW-0472">Membrane</keyword>
<dbReference type="SUPFAM" id="SSF56024">
    <property type="entry name" value="Phospholipase D/nuclease"/>
    <property type="match status" value="2"/>
</dbReference>
<feature type="active site" evidence="12">
    <location>
        <position position="398"/>
    </location>
</feature>
<dbReference type="InterPro" id="IPR025202">
    <property type="entry name" value="PLD-like_dom"/>
</dbReference>
<feature type="active site" evidence="12">
    <location>
        <position position="400"/>
    </location>
</feature>
<proteinExistence type="inferred from homology"/>
<feature type="active site" evidence="12">
    <location>
        <position position="405"/>
    </location>
</feature>
<dbReference type="SMART" id="SM00155">
    <property type="entry name" value="PLDc"/>
    <property type="match status" value="2"/>
</dbReference>
<dbReference type="InterPro" id="IPR022924">
    <property type="entry name" value="Cardiolipin_synthase"/>
</dbReference>
<dbReference type="InterPro" id="IPR030874">
    <property type="entry name" value="Cardiolipin_synth_Firmi"/>
</dbReference>
<comment type="similarity">
    <text evidence="12">Belongs to the phospholipase D family. Cardiolipin synthase subfamily.</text>
</comment>
<dbReference type="GO" id="GO:0008808">
    <property type="term" value="F:cardiolipin synthase activity"/>
    <property type="evidence" value="ECO:0007669"/>
    <property type="project" value="UniProtKB-UniRule"/>
</dbReference>
<protein>
    <recommendedName>
        <fullName evidence="12 13">Cardiolipin synthase</fullName>
        <shortName evidence="12">CL synthase</shortName>
        <ecNumber evidence="12 13">2.7.8.-</ecNumber>
    </recommendedName>
</protein>
<reference evidence="15 16" key="1">
    <citation type="submission" date="2019-02" db="EMBL/GenBank/DDBJ databases">
        <title>Complete Genome Sequence and Methylome Analysis of free living Spirochaetas.</title>
        <authorList>
            <person name="Fomenkov A."/>
            <person name="Dubinina G."/>
            <person name="Leshcheva N."/>
            <person name="Mikheeva N."/>
            <person name="Grabovich M."/>
            <person name="Vincze T."/>
            <person name="Roberts R.J."/>
        </authorList>
    </citation>
    <scope>NUCLEOTIDE SEQUENCE [LARGE SCALE GENOMIC DNA]</scope>
    <source>
        <strain evidence="15 16">K2</strain>
    </source>
</reference>
<keyword evidence="8 12" id="KW-0443">Lipid metabolism</keyword>
<comment type="subcellular location">
    <subcellularLocation>
        <location evidence="1 12">Cell membrane</location>
        <topology evidence="1 12">Multi-pass membrane protein</topology>
    </subcellularLocation>
</comment>
<dbReference type="KEGG" id="ock:EXM22_05125"/>
<evidence type="ECO:0000256" key="7">
    <source>
        <dbReference type="ARBA" id="ARBA00022989"/>
    </source>
</evidence>
<comment type="function">
    <text evidence="12">Catalyzes the reversible phosphatidyl group transfer from one phosphatidylglycerol molecule to another to form cardiolipin (CL) (diphosphatidylglycerol) and glycerol.</text>
</comment>
<dbReference type="NCBIfam" id="TIGR04265">
    <property type="entry name" value="bac_cardiolipin"/>
    <property type="match status" value="1"/>
</dbReference>
<feature type="active site" evidence="12">
    <location>
        <position position="223"/>
    </location>
</feature>
<keyword evidence="2 12" id="KW-1003">Cell membrane</keyword>
<evidence type="ECO:0000256" key="5">
    <source>
        <dbReference type="ARBA" id="ARBA00022692"/>
    </source>
</evidence>
<evidence type="ECO:0000256" key="8">
    <source>
        <dbReference type="ARBA" id="ARBA00023098"/>
    </source>
</evidence>
<sequence>MLDYLYYANFLVTLGAVIIILLSNKESESTIAWLLIIMVLPVWGLLFYILFGIDVKKYKVIQQRPEELFAEKLRPLLQSQKELIRDSEIGDSESLSDVLKSMNLLLNANQAALTIDNSVNLFYTGEELFKNLINELEHAKESIHMEYFIWKSDELGKKIKDILVRKAQEGVSVKLIFDGLGSFGRISFQYKKDLRNAGVEFSYFKDLNRFIARLKINYSNHKKIVIIDSRIAYTGGMNIGSEYIDGGKRFDSWRDTHIRLQGNSVRILQTIFLTDWFNCGHEMLVHDDFFPEQQEKKKGIPLQIAVSGPDSQWNSIELLIFNIITNANHEVYIQSPYFIPDLAIMRALESAALSGIKIKLMMAGIPDKKIAWWTAYTYFEPLLRAGVRILHYKGGFLHSKVVIMDNIVSTIGTCNMDIRSFRLNYEVNAVFYDQKINMELKDHFMEDEKKCREITLDEMQTMKISRKLRNSVCRLFSPLM</sequence>
<accession>A0A5C1QIJ1</accession>
<keyword evidence="6" id="KW-0677">Repeat</keyword>
<feature type="transmembrane region" description="Helical" evidence="12">
    <location>
        <begin position="31"/>
        <end position="51"/>
    </location>
</feature>
<dbReference type="Pfam" id="PF13396">
    <property type="entry name" value="PLDc_N"/>
    <property type="match status" value="1"/>
</dbReference>
<name>A0A5C1QIJ1_9SPIO</name>
<keyword evidence="11 12" id="KW-1208">Phospholipid metabolism</keyword>
<feature type="domain" description="PLD phosphodiesterase" evidence="14">
    <location>
        <begin position="393"/>
        <end position="420"/>
    </location>
</feature>
<evidence type="ECO:0000256" key="10">
    <source>
        <dbReference type="ARBA" id="ARBA00023209"/>
    </source>
</evidence>
<keyword evidence="4 12" id="KW-0808">Transferase</keyword>
<feature type="active site" evidence="12">
    <location>
        <position position="221"/>
    </location>
</feature>
<feature type="active site" evidence="12">
    <location>
        <position position="228"/>
    </location>
</feature>
<evidence type="ECO:0000256" key="1">
    <source>
        <dbReference type="ARBA" id="ARBA00004651"/>
    </source>
</evidence>